<dbReference type="Proteomes" id="UP000008898">
    <property type="component" value="Chromosome"/>
</dbReference>
<reference evidence="1 2" key="2">
    <citation type="journal article" date="2012" name="Environ. Microbiol.">
        <title>Characterization of the first alginolytic operons in a marine bacterium: from their emergence in marine Flavobacteriia to their independent transfers to marine Proteobacteria and human gut Bacteroides.</title>
        <authorList>
            <person name="Thomas F."/>
            <person name="Barbeyron T."/>
            <person name="Tonon T."/>
            <person name="Genicot S."/>
            <person name="Czjzek M."/>
            <person name="Michel G."/>
        </authorList>
    </citation>
    <scope>NUCLEOTIDE SEQUENCE [LARGE SCALE GENOMIC DNA]</scope>
    <source>
        <strain evidence="2">DSM 12802 / CCUG 47099 / CIP 106680 / NCIMB 13871 / Dsij</strain>
    </source>
</reference>
<evidence type="ECO:0000313" key="1">
    <source>
        <dbReference type="EMBL" id="CAZ96256.1"/>
    </source>
</evidence>
<proteinExistence type="predicted"/>
<sequence length="32" mass="3739">MDLERKVIVVKWAVARALLFAYKKQTFVMEGP</sequence>
<gene>
    <name evidence="1" type="ordered locus">zobellia_2098</name>
</gene>
<dbReference type="EMBL" id="FP476056">
    <property type="protein sequence ID" value="CAZ96256.1"/>
    <property type="molecule type" value="Genomic_DNA"/>
</dbReference>
<dbReference type="AlphaFoldDB" id="G0LBL0"/>
<dbReference type="STRING" id="63186.ZOBELLIA_2098"/>
<reference evidence="2" key="1">
    <citation type="submission" date="2009-07" db="EMBL/GenBank/DDBJ databases">
        <title>Complete genome sequence of Zobellia galactanivorans Dsij.</title>
        <authorList>
            <consortium name="Genoscope - CEA"/>
        </authorList>
    </citation>
    <scope>NUCLEOTIDE SEQUENCE [LARGE SCALE GENOMIC DNA]</scope>
    <source>
        <strain evidence="2">DSM 12802 / CCUG 47099 / CIP 106680 / NCIMB 13871 / Dsij</strain>
    </source>
</reference>
<keyword evidence="2" id="KW-1185">Reference proteome</keyword>
<name>G0LBL0_ZOBGA</name>
<evidence type="ECO:0000313" key="2">
    <source>
        <dbReference type="Proteomes" id="UP000008898"/>
    </source>
</evidence>
<dbReference type="HOGENOM" id="CLU_3392146_0_0_10"/>
<organism evidence="1 2">
    <name type="scientific">Zobellia galactanivorans (strain DSM 12802 / CCUG 47099 / CIP 106680 / NCIMB 13871 / Dsij)</name>
    <dbReference type="NCBI Taxonomy" id="63186"/>
    <lineage>
        <taxon>Bacteria</taxon>
        <taxon>Pseudomonadati</taxon>
        <taxon>Bacteroidota</taxon>
        <taxon>Flavobacteriia</taxon>
        <taxon>Flavobacteriales</taxon>
        <taxon>Flavobacteriaceae</taxon>
        <taxon>Zobellia</taxon>
    </lineage>
</organism>
<protein>
    <submittedName>
        <fullName evidence="1">Uncharacterized protein</fullName>
    </submittedName>
</protein>
<accession>G0LBL0</accession>
<dbReference type="KEGG" id="zga:ZOBELLIA_2098"/>